<dbReference type="Proteomes" id="UP000070174">
    <property type="component" value="Unassembled WGS sequence"/>
</dbReference>
<dbReference type="GO" id="GO:0050660">
    <property type="term" value="F:flavin adenine dinucleotide binding"/>
    <property type="evidence" value="ECO:0007669"/>
    <property type="project" value="InterPro"/>
</dbReference>
<sequence length="223" mass="24810">MNRNRYLVTLLKLVNTFEIVVSVLLIAGVIVSVPDIMKYYFKILTSDAGLSYEIFQNFLSHVLLLVIAIEFVVLMIAHTDTNIIHLILLVISRKMLVYSDNMLDLLIATIAIAVLFAVRKFLLTGVNMDAEGEDNEYSASTPVKILNKRYGFDIEAGETTTIGGYVAGLLIKNAEEAEVGVIVNDGEYIFQIVKMASGGVIETVSVERIDEKAKEEDKEKENK</sequence>
<evidence type="ECO:0000313" key="4">
    <source>
        <dbReference type="Proteomes" id="UP000070174"/>
    </source>
</evidence>
<feature type="domain" description="Transporter-associated" evidence="2">
    <location>
        <begin position="130"/>
        <end position="210"/>
    </location>
</feature>
<keyword evidence="1" id="KW-1133">Transmembrane helix</keyword>
<dbReference type="SUPFAM" id="SSF56176">
    <property type="entry name" value="FAD-binding/transporter-associated domain-like"/>
    <property type="match status" value="1"/>
</dbReference>
<feature type="transmembrane region" description="Helical" evidence="1">
    <location>
        <begin position="20"/>
        <end position="37"/>
    </location>
</feature>
<evidence type="ECO:0000313" key="3">
    <source>
        <dbReference type="EMBL" id="KXA30850.1"/>
    </source>
</evidence>
<keyword evidence="1" id="KW-0472">Membrane</keyword>
<keyword evidence="1" id="KW-0812">Transmembrane</keyword>
<dbReference type="InterPro" id="IPR036318">
    <property type="entry name" value="FAD-bd_PCMH-like_sf"/>
</dbReference>
<dbReference type="AlphaFoldDB" id="A0A133PQE4"/>
<feature type="transmembrane region" description="Helical" evidence="1">
    <location>
        <begin position="58"/>
        <end position="77"/>
    </location>
</feature>
<dbReference type="Gene3D" id="3.30.465.10">
    <property type="match status" value="1"/>
</dbReference>
<dbReference type="PATRIC" id="fig|54005.3.peg.703"/>
<feature type="transmembrane region" description="Helical" evidence="1">
    <location>
        <begin position="97"/>
        <end position="118"/>
    </location>
</feature>
<dbReference type="InterPro" id="IPR005170">
    <property type="entry name" value="Transptr-assoc_dom"/>
</dbReference>
<proteinExistence type="predicted"/>
<name>A0A133PQE4_9FIRM</name>
<comment type="caution">
    <text evidence="3">The sequence shown here is derived from an EMBL/GenBank/DDBJ whole genome shotgun (WGS) entry which is preliminary data.</text>
</comment>
<accession>A0A133PQE4</accession>
<dbReference type="SMART" id="SM01091">
    <property type="entry name" value="CorC_HlyC"/>
    <property type="match status" value="1"/>
</dbReference>
<dbReference type="RefSeq" id="WP_005955069.1">
    <property type="nucleotide sequence ID" value="NZ_JASOTK010000001.1"/>
</dbReference>
<organism evidence="3">
    <name type="scientific">Peptoniphilus harei</name>
    <dbReference type="NCBI Taxonomy" id="54005"/>
    <lineage>
        <taxon>Bacteria</taxon>
        <taxon>Bacillati</taxon>
        <taxon>Bacillota</taxon>
        <taxon>Tissierellia</taxon>
        <taxon>Tissierellales</taxon>
        <taxon>Peptoniphilaceae</taxon>
        <taxon>Peptoniphilus</taxon>
    </lineage>
</organism>
<protein>
    <recommendedName>
        <fullName evidence="2">Transporter-associated domain-containing protein</fullName>
    </recommendedName>
</protein>
<dbReference type="InterPro" id="IPR016169">
    <property type="entry name" value="FAD-bd_PCMH_sub2"/>
</dbReference>
<evidence type="ECO:0000256" key="1">
    <source>
        <dbReference type="SAM" id="Phobius"/>
    </source>
</evidence>
<dbReference type="EMBL" id="LRQE01000023">
    <property type="protein sequence ID" value="KXA30850.1"/>
    <property type="molecule type" value="Genomic_DNA"/>
</dbReference>
<gene>
    <name evidence="3" type="ORF">HMPREF3229_00715</name>
</gene>
<reference evidence="3 4" key="1">
    <citation type="submission" date="2016-01" db="EMBL/GenBank/DDBJ databases">
        <authorList>
            <person name="Oliw E.H."/>
        </authorList>
    </citation>
    <scope>NUCLEOTIDE SEQUENCE [LARGE SCALE GENOMIC DNA]</scope>
    <source>
        <strain evidence="3 4">CMW7756A</strain>
    </source>
</reference>
<evidence type="ECO:0000259" key="2">
    <source>
        <dbReference type="SMART" id="SM01091"/>
    </source>
</evidence>